<dbReference type="NCBIfam" id="TIGR02887">
    <property type="entry name" value="spore_ger_x_C"/>
    <property type="match status" value="1"/>
</dbReference>
<dbReference type="InterPro" id="IPR038501">
    <property type="entry name" value="Spore_GerAC_C_sf"/>
</dbReference>
<evidence type="ECO:0000256" key="6">
    <source>
        <dbReference type="ARBA" id="ARBA00023139"/>
    </source>
</evidence>
<dbReference type="PANTHER" id="PTHR35789">
    <property type="entry name" value="SPORE GERMINATION PROTEIN B3"/>
    <property type="match status" value="1"/>
</dbReference>
<feature type="region of interest" description="Disordered" evidence="8">
    <location>
        <begin position="62"/>
        <end position="84"/>
    </location>
</feature>
<keyword evidence="12" id="KW-1185">Reference proteome</keyword>
<protein>
    <submittedName>
        <fullName evidence="11">Germination protein, Ger(X)C family</fullName>
    </submittedName>
</protein>
<dbReference type="Pfam" id="PF25198">
    <property type="entry name" value="Spore_GerAC_N"/>
    <property type="match status" value="1"/>
</dbReference>
<evidence type="ECO:0000256" key="7">
    <source>
        <dbReference type="ARBA" id="ARBA00023288"/>
    </source>
</evidence>
<sequence length="405" mass="46125">MKKILFSIVLLLLVICSTGCNIDFLPPRREIDDLHLVQVIGIDKLLDTSNNMMLTVASQKITDEGGGQETQGKSGEGTSNPGGKALIETSVGKTIFDAARNIQTHSDKTIFWAHTEYYLVSEEAAKENIVKYIDFFTRDHELRIDAKIYIVKGSTAKEVIEAVNKTEFFVIDKLKSLGRNIKLLSISEEMKVSELMRFIDLHHSSARVPCMELVNRERGNKKILDMDIYGYAIFKDLKLVGFIGKDISRGINLLTDKVDSSIVVVKDLSGQEVSIEITRNNTEVIPHFIGDNLTEVTIKAKVTSNLGEVHSHMKVLNENSIHYMEAQQSDILKREMEDVLKRVLEMKSDCLEICDKIRMKSPLKWHKIEKHWLQIIPTLRFNIEVESKIERTYDLREPSGYRGKE</sequence>
<evidence type="ECO:0000313" key="12">
    <source>
        <dbReference type="Proteomes" id="UP000036923"/>
    </source>
</evidence>
<dbReference type="Gene3D" id="3.30.300.210">
    <property type="entry name" value="Nutrient germinant receptor protein C, domain 3"/>
    <property type="match status" value="1"/>
</dbReference>
<dbReference type="PANTHER" id="PTHR35789:SF1">
    <property type="entry name" value="SPORE GERMINATION PROTEIN B3"/>
    <property type="match status" value="1"/>
</dbReference>
<keyword evidence="4" id="KW-0732">Signal</keyword>
<proteinExistence type="inferred from homology"/>
<keyword evidence="5" id="KW-0472">Membrane</keyword>
<evidence type="ECO:0000313" key="11">
    <source>
        <dbReference type="EMBL" id="KNY28839.1"/>
    </source>
</evidence>
<dbReference type="eggNOG" id="ENOG502Z9N7">
    <property type="taxonomic scope" value="Bacteria"/>
</dbReference>
<dbReference type="Proteomes" id="UP000036923">
    <property type="component" value="Unassembled WGS sequence"/>
</dbReference>
<name>A0A0L6JT18_9FIRM</name>
<evidence type="ECO:0000256" key="2">
    <source>
        <dbReference type="ARBA" id="ARBA00007886"/>
    </source>
</evidence>
<keyword evidence="6" id="KW-0564">Palmitate</keyword>
<feature type="compositionally biased region" description="Polar residues" evidence="8">
    <location>
        <begin position="70"/>
        <end position="81"/>
    </location>
</feature>
<dbReference type="InterPro" id="IPR057336">
    <property type="entry name" value="GerAC_N"/>
</dbReference>
<dbReference type="OrthoDB" id="9816067at2"/>
<evidence type="ECO:0000256" key="1">
    <source>
        <dbReference type="ARBA" id="ARBA00004635"/>
    </source>
</evidence>
<comment type="caution">
    <text evidence="11">The sequence shown here is derived from an EMBL/GenBank/DDBJ whole genome shotgun (WGS) entry which is preliminary data.</text>
</comment>
<evidence type="ECO:0000256" key="4">
    <source>
        <dbReference type="ARBA" id="ARBA00022729"/>
    </source>
</evidence>
<comment type="similarity">
    <text evidence="2">Belongs to the GerABKC lipoprotein family.</text>
</comment>
<evidence type="ECO:0000256" key="3">
    <source>
        <dbReference type="ARBA" id="ARBA00022544"/>
    </source>
</evidence>
<keyword evidence="3" id="KW-0309">Germination</keyword>
<evidence type="ECO:0000256" key="8">
    <source>
        <dbReference type="SAM" id="MobiDB-lite"/>
    </source>
</evidence>
<dbReference type="GO" id="GO:0016020">
    <property type="term" value="C:membrane"/>
    <property type="evidence" value="ECO:0007669"/>
    <property type="project" value="UniProtKB-SubCell"/>
</dbReference>
<keyword evidence="7" id="KW-0449">Lipoprotein</keyword>
<evidence type="ECO:0000259" key="10">
    <source>
        <dbReference type="Pfam" id="PF25198"/>
    </source>
</evidence>
<feature type="domain" description="Spore germination GerAC-like C-terminal" evidence="9">
    <location>
        <begin position="230"/>
        <end position="392"/>
    </location>
</feature>
<comment type="subcellular location">
    <subcellularLocation>
        <location evidence="1">Membrane</location>
        <topology evidence="1">Lipid-anchor</topology>
    </subcellularLocation>
</comment>
<reference evidence="12" key="1">
    <citation type="submission" date="2015-07" db="EMBL/GenBank/DDBJ databases">
        <title>Near-Complete Genome Sequence of the Cellulolytic Bacterium Bacteroides (Pseudobacteroides) cellulosolvens ATCC 35603.</title>
        <authorList>
            <person name="Dassa B."/>
            <person name="Utturkar S.M."/>
            <person name="Klingeman D.M."/>
            <person name="Hurt R.A."/>
            <person name="Keller M."/>
            <person name="Xu J."/>
            <person name="Reddy Y.H.K."/>
            <person name="Borovok I."/>
            <person name="Grinberg I.R."/>
            <person name="Lamed R."/>
            <person name="Zhivin O."/>
            <person name="Bayer E.A."/>
            <person name="Brown S.D."/>
        </authorList>
    </citation>
    <scope>NUCLEOTIDE SEQUENCE [LARGE SCALE GENOMIC DNA]</scope>
    <source>
        <strain evidence="12">DSM 2933</strain>
    </source>
</reference>
<dbReference type="RefSeq" id="WP_036936130.1">
    <property type="nucleotide sequence ID" value="NZ_JQKC01000002.1"/>
</dbReference>
<dbReference type="InterPro" id="IPR046953">
    <property type="entry name" value="Spore_GerAC-like_C"/>
</dbReference>
<dbReference type="Pfam" id="PF05504">
    <property type="entry name" value="Spore_GerAC"/>
    <property type="match status" value="1"/>
</dbReference>
<gene>
    <name evidence="11" type="ORF">Bccel_4113</name>
</gene>
<organism evidence="11 12">
    <name type="scientific">Pseudobacteroides cellulosolvens ATCC 35603 = DSM 2933</name>
    <dbReference type="NCBI Taxonomy" id="398512"/>
    <lineage>
        <taxon>Bacteria</taxon>
        <taxon>Bacillati</taxon>
        <taxon>Bacillota</taxon>
        <taxon>Clostridia</taxon>
        <taxon>Eubacteriales</taxon>
        <taxon>Oscillospiraceae</taxon>
        <taxon>Pseudobacteroides</taxon>
    </lineage>
</organism>
<dbReference type="InterPro" id="IPR008844">
    <property type="entry name" value="Spore_GerAC-like"/>
</dbReference>
<evidence type="ECO:0000256" key="5">
    <source>
        <dbReference type="ARBA" id="ARBA00023136"/>
    </source>
</evidence>
<feature type="domain" description="Spore germination protein N-terminal" evidence="10">
    <location>
        <begin position="28"/>
        <end position="210"/>
    </location>
</feature>
<evidence type="ECO:0000259" key="9">
    <source>
        <dbReference type="Pfam" id="PF05504"/>
    </source>
</evidence>
<dbReference type="GO" id="GO:0009847">
    <property type="term" value="P:spore germination"/>
    <property type="evidence" value="ECO:0007669"/>
    <property type="project" value="InterPro"/>
</dbReference>
<dbReference type="EMBL" id="LGTC01000001">
    <property type="protein sequence ID" value="KNY28839.1"/>
    <property type="molecule type" value="Genomic_DNA"/>
</dbReference>
<dbReference type="STRING" id="398512.Bccel_4113"/>
<accession>A0A0L6JT18</accession>
<dbReference type="AlphaFoldDB" id="A0A0L6JT18"/>